<name>A0A930VSF1_9ACTN</name>
<organism evidence="2 3">
    <name type="scientific">Nocardioides agariphilus</name>
    <dbReference type="NCBI Taxonomy" id="433664"/>
    <lineage>
        <taxon>Bacteria</taxon>
        <taxon>Bacillati</taxon>
        <taxon>Actinomycetota</taxon>
        <taxon>Actinomycetes</taxon>
        <taxon>Propionibacteriales</taxon>
        <taxon>Nocardioidaceae</taxon>
        <taxon>Nocardioides</taxon>
    </lineage>
</organism>
<dbReference type="InterPro" id="IPR053146">
    <property type="entry name" value="QDO-like"/>
</dbReference>
<sequence length="171" mass="19026">MSFPFYDDPTTGYPPDVYHGETGEASAWIRPDDSPKEIEYARGGSCEYLLTGAQSGGKLGIYRWSFGEHESGPDAHFHKSIAEAFYVIEGEVNLYDGRGWKQAGAGDLLYVPEGGIHGFRGGNHARMLLMFTPGGPREDYFETLASLGRGATMTAEERVEFMLRHDTYWVD</sequence>
<dbReference type="PANTHER" id="PTHR36440:SF1">
    <property type="entry name" value="PUTATIVE (AFU_ORTHOLOGUE AFUA_8G07350)-RELATED"/>
    <property type="match status" value="1"/>
</dbReference>
<dbReference type="RefSeq" id="WP_194697223.1">
    <property type="nucleotide sequence ID" value="NZ_JADKPO010000020.1"/>
</dbReference>
<dbReference type="Proteomes" id="UP000660668">
    <property type="component" value="Unassembled WGS sequence"/>
</dbReference>
<proteinExistence type="predicted"/>
<dbReference type="Pfam" id="PF07883">
    <property type="entry name" value="Cupin_2"/>
    <property type="match status" value="1"/>
</dbReference>
<accession>A0A930VSF1</accession>
<protein>
    <submittedName>
        <fullName evidence="2">Cupin domain-containing protein</fullName>
    </submittedName>
</protein>
<feature type="domain" description="Cupin type-2" evidence="1">
    <location>
        <begin position="65"/>
        <end position="128"/>
    </location>
</feature>
<dbReference type="PANTHER" id="PTHR36440">
    <property type="entry name" value="PUTATIVE (AFU_ORTHOLOGUE AFUA_8G07350)-RELATED"/>
    <property type="match status" value="1"/>
</dbReference>
<dbReference type="InterPro" id="IPR013096">
    <property type="entry name" value="Cupin_2"/>
</dbReference>
<dbReference type="InterPro" id="IPR014710">
    <property type="entry name" value="RmlC-like_jellyroll"/>
</dbReference>
<gene>
    <name evidence="2" type="ORF">ISU10_15010</name>
</gene>
<comment type="caution">
    <text evidence="2">The sequence shown here is derived from an EMBL/GenBank/DDBJ whole genome shotgun (WGS) entry which is preliminary data.</text>
</comment>
<evidence type="ECO:0000313" key="3">
    <source>
        <dbReference type="Proteomes" id="UP000660668"/>
    </source>
</evidence>
<evidence type="ECO:0000313" key="2">
    <source>
        <dbReference type="EMBL" id="MBF4769075.1"/>
    </source>
</evidence>
<evidence type="ECO:0000259" key="1">
    <source>
        <dbReference type="Pfam" id="PF07883"/>
    </source>
</evidence>
<dbReference type="EMBL" id="JADKPO010000020">
    <property type="protein sequence ID" value="MBF4769075.1"/>
    <property type="molecule type" value="Genomic_DNA"/>
</dbReference>
<dbReference type="InterPro" id="IPR011051">
    <property type="entry name" value="RmlC_Cupin_sf"/>
</dbReference>
<dbReference type="AlphaFoldDB" id="A0A930VSF1"/>
<dbReference type="Gene3D" id="2.60.120.10">
    <property type="entry name" value="Jelly Rolls"/>
    <property type="match status" value="1"/>
</dbReference>
<dbReference type="SUPFAM" id="SSF51182">
    <property type="entry name" value="RmlC-like cupins"/>
    <property type="match status" value="1"/>
</dbReference>
<reference evidence="2" key="1">
    <citation type="submission" date="2020-11" db="EMBL/GenBank/DDBJ databases">
        <title>Nocardioides cynanchi sp. nov., isolated from soil of rhizosphere of Cynanchum wilfordii.</title>
        <authorList>
            <person name="Lee J.-S."/>
            <person name="Suh M.K."/>
            <person name="Kim J.-S."/>
        </authorList>
    </citation>
    <scope>NUCLEOTIDE SEQUENCE</scope>
    <source>
        <strain evidence="2">KCTC 19276</strain>
    </source>
</reference>
<keyword evidence="3" id="KW-1185">Reference proteome</keyword>